<dbReference type="EMBL" id="JAUEPR010000048">
    <property type="protein sequence ID" value="KAK0471656.1"/>
    <property type="molecule type" value="Genomic_DNA"/>
</dbReference>
<proteinExistence type="predicted"/>
<feature type="region of interest" description="Disordered" evidence="1">
    <location>
        <begin position="1"/>
        <end position="142"/>
    </location>
</feature>
<evidence type="ECO:0000256" key="1">
    <source>
        <dbReference type="SAM" id="MobiDB-lite"/>
    </source>
</evidence>
<comment type="caution">
    <text evidence="2">The sequence shown here is derived from an EMBL/GenBank/DDBJ whole genome shotgun (WGS) entry which is preliminary data.</text>
</comment>
<evidence type="ECO:0000313" key="3">
    <source>
        <dbReference type="Proteomes" id="UP001175227"/>
    </source>
</evidence>
<evidence type="ECO:0000313" key="2">
    <source>
        <dbReference type="EMBL" id="KAK0471656.1"/>
    </source>
</evidence>
<dbReference type="Pfam" id="PF20414">
    <property type="entry name" value="DUF6698"/>
    <property type="match status" value="1"/>
</dbReference>
<feature type="compositionally biased region" description="Acidic residues" evidence="1">
    <location>
        <begin position="93"/>
        <end position="125"/>
    </location>
</feature>
<name>A0AA39T8H5_9AGAR</name>
<gene>
    <name evidence="2" type="ORF">IW261DRAFT_1666963</name>
</gene>
<protein>
    <submittedName>
        <fullName evidence="2">Uncharacterized protein</fullName>
    </submittedName>
</protein>
<organism evidence="2 3">
    <name type="scientific">Armillaria novae-zelandiae</name>
    <dbReference type="NCBI Taxonomy" id="153914"/>
    <lineage>
        <taxon>Eukaryota</taxon>
        <taxon>Fungi</taxon>
        <taxon>Dikarya</taxon>
        <taxon>Basidiomycota</taxon>
        <taxon>Agaricomycotina</taxon>
        <taxon>Agaricomycetes</taxon>
        <taxon>Agaricomycetidae</taxon>
        <taxon>Agaricales</taxon>
        <taxon>Marasmiineae</taxon>
        <taxon>Physalacriaceae</taxon>
        <taxon>Armillaria</taxon>
    </lineage>
</organism>
<sequence>MPNPAIIKARSKIPPGEPNNAAAKPKRPTKPASKPAIHPGQSAAPKRRCNGGNIDSEDDAAPVSKKGRVEQQGGKAKKTGTQKTPPPPPVYDKEDDTEEGVSEDDGTDEGNTEGGGTEEDVDDDIGSIAGGQGRKVKRGGDGTIPMQMGIRATCRQKCYKVLQQITSDDSELPAKRKTDMEECIKILSDAHTWGKLMPRAIDLWVEPEDVLLDGFEHIVSSEGTSENDSNLKAFNTLTSYWSLDLSKDLDYFVNADDGVSKISMALHKGFRCARQEDTHKICDSILKIIVKDPRKESVPFPIPMIKSAQGFSYIETARLLCPQTNLEMFNYDTEWRQQLCEGKIKVSYWELPSFLFDQSKVLPKDDLAGCMEGFVLVRTVKHLLTSDGIPSKLKGPTRPSIVKMYKIKKMTGRLIAYGACQAHYALSSLDSWRCRDGKFDLQKFYSSIVDMYEDIPDDPWAVASLAWWNKEVFGSLNDDDDDSPPPESTVFKMAEACRQ</sequence>
<keyword evidence="3" id="KW-1185">Reference proteome</keyword>
<dbReference type="AlphaFoldDB" id="A0AA39T8H5"/>
<reference evidence="2" key="1">
    <citation type="submission" date="2023-06" db="EMBL/GenBank/DDBJ databases">
        <authorList>
            <consortium name="Lawrence Berkeley National Laboratory"/>
            <person name="Ahrendt S."/>
            <person name="Sahu N."/>
            <person name="Indic B."/>
            <person name="Wong-Bajracharya J."/>
            <person name="Merenyi Z."/>
            <person name="Ke H.-M."/>
            <person name="Monk M."/>
            <person name="Kocsube S."/>
            <person name="Drula E."/>
            <person name="Lipzen A."/>
            <person name="Balint B."/>
            <person name="Henrissat B."/>
            <person name="Andreopoulos B."/>
            <person name="Martin F.M."/>
            <person name="Harder C.B."/>
            <person name="Rigling D."/>
            <person name="Ford K.L."/>
            <person name="Foster G.D."/>
            <person name="Pangilinan J."/>
            <person name="Papanicolaou A."/>
            <person name="Barry K."/>
            <person name="LaButti K."/>
            <person name="Viragh M."/>
            <person name="Koriabine M."/>
            <person name="Yan M."/>
            <person name="Riley R."/>
            <person name="Champramary S."/>
            <person name="Plett K.L."/>
            <person name="Tsai I.J."/>
            <person name="Slot J."/>
            <person name="Sipos G."/>
            <person name="Plett J."/>
            <person name="Nagy L.G."/>
            <person name="Grigoriev I.V."/>
        </authorList>
    </citation>
    <scope>NUCLEOTIDE SEQUENCE</scope>
    <source>
        <strain evidence="2">ICMP 16352</strain>
    </source>
</reference>
<dbReference type="Proteomes" id="UP001175227">
    <property type="component" value="Unassembled WGS sequence"/>
</dbReference>
<dbReference type="InterPro" id="IPR046521">
    <property type="entry name" value="DUF6698"/>
</dbReference>
<accession>A0AA39T8H5</accession>